<protein>
    <submittedName>
        <fullName evidence="1">Uncharacterized protein</fullName>
    </submittedName>
</protein>
<dbReference type="EMBL" id="JAZGQO010000018">
    <property type="protein sequence ID" value="KAK6167060.1"/>
    <property type="molecule type" value="Genomic_DNA"/>
</dbReference>
<evidence type="ECO:0000313" key="2">
    <source>
        <dbReference type="Proteomes" id="UP001347796"/>
    </source>
</evidence>
<reference evidence="1 2" key="1">
    <citation type="submission" date="2024-01" db="EMBL/GenBank/DDBJ databases">
        <title>The genome of the rayed Mediterranean limpet Patella caerulea (Linnaeus, 1758).</title>
        <authorList>
            <person name="Anh-Thu Weber A."/>
            <person name="Halstead-Nussloch G."/>
        </authorList>
    </citation>
    <scope>NUCLEOTIDE SEQUENCE [LARGE SCALE GENOMIC DNA]</scope>
    <source>
        <strain evidence="1">AATW-2023a</strain>
        <tissue evidence="1">Whole specimen</tissue>
    </source>
</reference>
<dbReference type="PANTHER" id="PTHR47510:SF3">
    <property type="entry name" value="ENDO_EXONUCLEASE_PHOSPHATASE DOMAIN-CONTAINING PROTEIN"/>
    <property type="match status" value="1"/>
</dbReference>
<proteinExistence type="predicted"/>
<dbReference type="Proteomes" id="UP001347796">
    <property type="component" value="Unassembled WGS sequence"/>
</dbReference>
<sequence>MLSSSRPNNIPESDLCDAFGQFFLEKVVKLRGLVPELDQFDKSRSIMDKFQEVGVPEVTKVIQEGNSKSCSLDVLPTNLVKDMLPVLAGFLTELFNASLSSGIFSDSFKEVVVRPLLKKAGLDVNILINFRPLSNLSVIAVTQITKYLSENDLYMKYQSAYRAYHSTETTLLRVQNDVLCALNDRKDVVLVMLVVLV</sequence>
<name>A0AAN8J477_PATCE</name>
<gene>
    <name evidence="1" type="ORF">SNE40_021168</name>
</gene>
<evidence type="ECO:0000313" key="1">
    <source>
        <dbReference type="EMBL" id="KAK6167060.1"/>
    </source>
</evidence>
<organism evidence="1 2">
    <name type="scientific">Patella caerulea</name>
    <name type="common">Rayed Mediterranean limpet</name>
    <dbReference type="NCBI Taxonomy" id="87958"/>
    <lineage>
        <taxon>Eukaryota</taxon>
        <taxon>Metazoa</taxon>
        <taxon>Spiralia</taxon>
        <taxon>Lophotrochozoa</taxon>
        <taxon>Mollusca</taxon>
        <taxon>Gastropoda</taxon>
        <taxon>Patellogastropoda</taxon>
        <taxon>Patelloidea</taxon>
        <taxon>Patellidae</taxon>
        <taxon>Patella</taxon>
    </lineage>
</organism>
<dbReference type="AlphaFoldDB" id="A0AAN8J477"/>
<dbReference type="PANTHER" id="PTHR47510">
    <property type="entry name" value="REVERSE TRANSCRIPTASE DOMAIN-CONTAINING PROTEIN"/>
    <property type="match status" value="1"/>
</dbReference>
<accession>A0AAN8J477</accession>
<comment type="caution">
    <text evidence="1">The sequence shown here is derived from an EMBL/GenBank/DDBJ whole genome shotgun (WGS) entry which is preliminary data.</text>
</comment>
<keyword evidence="2" id="KW-1185">Reference proteome</keyword>